<proteinExistence type="predicted"/>
<evidence type="ECO:0000256" key="1">
    <source>
        <dbReference type="SAM" id="MobiDB-lite"/>
    </source>
</evidence>
<feature type="region of interest" description="Disordered" evidence="1">
    <location>
        <begin position="1"/>
        <end position="45"/>
    </location>
</feature>
<protein>
    <submittedName>
        <fullName evidence="2">Uncharacterized protein</fullName>
    </submittedName>
</protein>
<evidence type="ECO:0000313" key="2">
    <source>
        <dbReference type="EMBL" id="PQM46433.1"/>
    </source>
</evidence>
<reference evidence="2 3" key="1">
    <citation type="journal article" date="2017" name="Int. J. Syst. Evol. Microbiol.">
        <title>Mycobacterium talmoniae sp. nov., a slowly growing mycobacterium isolated from human respiratory samples.</title>
        <authorList>
            <person name="Davidson R.M."/>
            <person name="DeGroote M.A."/>
            <person name="Marola J.L."/>
            <person name="Buss S."/>
            <person name="Jones V."/>
            <person name="McNeil M.R."/>
            <person name="Freifeld A.G."/>
            <person name="Elaine Epperson L."/>
            <person name="Hasan N.A."/>
            <person name="Jackson M."/>
            <person name="Iwen P.C."/>
            <person name="Salfinger M."/>
            <person name="Strong M."/>
        </authorList>
    </citation>
    <scope>NUCLEOTIDE SEQUENCE [LARGE SCALE GENOMIC DNA]</scope>
    <source>
        <strain evidence="2 3">ATCC BAA-2683</strain>
    </source>
</reference>
<dbReference type="AlphaFoldDB" id="A0A2S8BIH2"/>
<accession>A0A2S8BIH2</accession>
<feature type="compositionally biased region" description="Gly residues" evidence="1">
    <location>
        <begin position="32"/>
        <end position="43"/>
    </location>
</feature>
<dbReference type="Proteomes" id="UP000238296">
    <property type="component" value="Unassembled WGS sequence"/>
</dbReference>
<sequence>MQQFADQPAGEHPVHRFHHGGQRPGQPQPAGDGLGQLVGGGGDQPHLLAGVQVHLGQLSGARPDLVGDDLVVDLLAQGGQLRGGAALDERQPLAPAGGDVVAVFPSDQLKLGLRVHEPRHVAVGEVVARRQAPAEVQQRGPLHQGVVHVEERGGGQIDRRRAVRRGHRRVGGHAFHRAFGAGVGGHRAGIGHGRIRAARVGERHHGLLQMCAAVLAQPYLALAWPPVPHWSP</sequence>
<name>A0A2S8BIH2_9MYCO</name>
<gene>
    <name evidence="2" type="ORF">C1Y40_03399</name>
</gene>
<organism evidence="2 3">
    <name type="scientific">Mycobacterium talmoniae</name>
    <dbReference type="NCBI Taxonomy" id="1858794"/>
    <lineage>
        <taxon>Bacteria</taxon>
        <taxon>Bacillati</taxon>
        <taxon>Actinomycetota</taxon>
        <taxon>Actinomycetes</taxon>
        <taxon>Mycobacteriales</taxon>
        <taxon>Mycobacteriaceae</taxon>
        <taxon>Mycobacterium</taxon>
    </lineage>
</organism>
<dbReference type="EMBL" id="PPEA01000495">
    <property type="protein sequence ID" value="PQM46433.1"/>
    <property type="molecule type" value="Genomic_DNA"/>
</dbReference>
<comment type="caution">
    <text evidence="2">The sequence shown here is derived from an EMBL/GenBank/DDBJ whole genome shotgun (WGS) entry which is preliminary data.</text>
</comment>
<evidence type="ECO:0000313" key="3">
    <source>
        <dbReference type="Proteomes" id="UP000238296"/>
    </source>
</evidence>